<sequence length="121" mass="13720">MTSSARKISYTFFSIRHFPIDFPSHPNTLLNLLRFPLPFPLPLVLQISAIARYPNPHINFRKSCAILKNNDEKIWSRTNARVGVKGVGSTVLGLSQNLRLYVQFSTPVKRGLKPSKKEGEK</sequence>
<reference evidence="1 2" key="1">
    <citation type="journal article" date="2021" name="Plant Biotechnol. J.">
        <title>Multi-omics assisted identification of the key and species-specific regulatory components of drought-tolerant mechanisms in Gossypium stocksii.</title>
        <authorList>
            <person name="Yu D."/>
            <person name="Ke L."/>
            <person name="Zhang D."/>
            <person name="Wu Y."/>
            <person name="Sun Y."/>
            <person name="Mei J."/>
            <person name="Sun J."/>
            <person name="Sun Y."/>
        </authorList>
    </citation>
    <scope>NUCLEOTIDE SEQUENCE [LARGE SCALE GENOMIC DNA]</scope>
    <source>
        <strain evidence="2">cv. E1</strain>
        <tissue evidence="1">Leaf</tissue>
    </source>
</reference>
<evidence type="ECO:0000313" key="2">
    <source>
        <dbReference type="Proteomes" id="UP000828251"/>
    </source>
</evidence>
<dbReference type="EMBL" id="JAIQCV010000006">
    <property type="protein sequence ID" value="KAH1092294.1"/>
    <property type="molecule type" value="Genomic_DNA"/>
</dbReference>
<name>A0A9D3VR43_9ROSI</name>
<comment type="caution">
    <text evidence="1">The sequence shown here is derived from an EMBL/GenBank/DDBJ whole genome shotgun (WGS) entry which is preliminary data.</text>
</comment>
<protein>
    <submittedName>
        <fullName evidence="1">Uncharacterized protein</fullName>
    </submittedName>
</protein>
<dbReference type="AlphaFoldDB" id="A0A9D3VR43"/>
<organism evidence="1 2">
    <name type="scientific">Gossypium stocksii</name>
    <dbReference type="NCBI Taxonomy" id="47602"/>
    <lineage>
        <taxon>Eukaryota</taxon>
        <taxon>Viridiplantae</taxon>
        <taxon>Streptophyta</taxon>
        <taxon>Embryophyta</taxon>
        <taxon>Tracheophyta</taxon>
        <taxon>Spermatophyta</taxon>
        <taxon>Magnoliopsida</taxon>
        <taxon>eudicotyledons</taxon>
        <taxon>Gunneridae</taxon>
        <taxon>Pentapetalae</taxon>
        <taxon>rosids</taxon>
        <taxon>malvids</taxon>
        <taxon>Malvales</taxon>
        <taxon>Malvaceae</taxon>
        <taxon>Malvoideae</taxon>
        <taxon>Gossypium</taxon>
    </lineage>
</organism>
<evidence type="ECO:0000313" key="1">
    <source>
        <dbReference type="EMBL" id="KAH1092294.1"/>
    </source>
</evidence>
<keyword evidence="2" id="KW-1185">Reference proteome</keyword>
<proteinExistence type="predicted"/>
<accession>A0A9D3VR43</accession>
<gene>
    <name evidence="1" type="ORF">J1N35_019551</name>
</gene>
<dbReference type="Proteomes" id="UP000828251">
    <property type="component" value="Unassembled WGS sequence"/>
</dbReference>
<dbReference type="OrthoDB" id="44820at2759"/>